<accession>A0A1G7MXR7</accession>
<keyword evidence="2" id="KW-1185">Reference proteome</keyword>
<organism evidence="1 2">
    <name type="scientific">Mucilaginibacter gossypii</name>
    <dbReference type="NCBI Taxonomy" id="551996"/>
    <lineage>
        <taxon>Bacteria</taxon>
        <taxon>Pseudomonadati</taxon>
        <taxon>Bacteroidota</taxon>
        <taxon>Sphingobacteriia</taxon>
        <taxon>Sphingobacteriales</taxon>
        <taxon>Sphingobacteriaceae</taxon>
        <taxon>Mucilaginibacter</taxon>
    </lineage>
</organism>
<name>A0A1G7MXR7_9SPHI</name>
<dbReference type="OrthoDB" id="798308at2"/>
<proteinExistence type="predicted"/>
<evidence type="ECO:0000313" key="1">
    <source>
        <dbReference type="EMBL" id="SDF65850.1"/>
    </source>
</evidence>
<reference evidence="2" key="1">
    <citation type="submission" date="2016-10" db="EMBL/GenBank/DDBJ databases">
        <authorList>
            <person name="Varghese N."/>
            <person name="Submissions S."/>
        </authorList>
    </citation>
    <scope>NUCLEOTIDE SEQUENCE [LARGE SCALE GENOMIC DNA]</scope>
    <source>
        <strain evidence="2">Gh-67</strain>
    </source>
</reference>
<evidence type="ECO:0000313" key="2">
    <source>
        <dbReference type="Proteomes" id="UP000199705"/>
    </source>
</evidence>
<sequence>METLRVDIQNEQEKRVLLAFLDSLDYNYRIDNESDAVLEQQAKDMASRKADFLAGKASSLPWSETK</sequence>
<dbReference type="Proteomes" id="UP000199705">
    <property type="component" value="Unassembled WGS sequence"/>
</dbReference>
<dbReference type="EMBL" id="FNCG01000001">
    <property type="protein sequence ID" value="SDF65850.1"/>
    <property type="molecule type" value="Genomic_DNA"/>
</dbReference>
<protein>
    <submittedName>
        <fullName evidence="1">Uncharacterized protein</fullName>
    </submittedName>
</protein>
<dbReference type="RefSeq" id="WP_091162154.1">
    <property type="nucleotide sequence ID" value="NZ_CP071878.2"/>
</dbReference>
<dbReference type="AlphaFoldDB" id="A0A1G7MXR7"/>
<gene>
    <name evidence="1" type="ORF">SAMN05192573_10159</name>
</gene>